<dbReference type="GO" id="GO:0044550">
    <property type="term" value="P:secondary metabolite biosynthetic process"/>
    <property type="evidence" value="ECO:0007669"/>
    <property type="project" value="UniProtKB-ARBA"/>
</dbReference>
<dbReference type="EMBL" id="JAUIZM010000006">
    <property type="protein sequence ID" value="KAK1381401.1"/>
    <property type="molecule type" value="Genomic_DNA"/>
</dbReference>
<evidence type="ECO:0000259" key="5">
    <source>
        <dbReference type="Pfam" id="PF00248"/>
    </source>
</evidence>
<reference evidence="6" key="2">
    <citation type="submission" date="2023-05" db="EMBL/GenBank/DDBJ databases">
        <authorList>
            <person name="Schelkunov M.I."/>
        </authorList>
    </citation>
    <scope>NUCLEOTIDE SEQUENCE</scope>
    <source>
        <strain evidence="6">Hsosn_3</strain>
        <tissue evidence="6">Leaf</tissue>
    </source>
</reference>
<dbReference type="PANTHER" id="PTHR11732">
    <property type="entry name" value="ALDO/KETO REDUCTASE"/>
    <property type="match status" value="1"/>
</dbReference>
<feature type="active site" description="Proton donor" evidence="2">
    <location>
        <position position="58"/>
    </location>
</feature>
<dbReference type="InterPro" id="IPR018170">
    <property type="entry name" value="Aldo/ket_reductase_CS"/>
</dbReference>
<dbReference type="PROSITE" id="PS00062">
    <property type="entry name" value="ALDOKETO_REDUCTASE_2"/>
    <property type="match status" value="1"/>
</dbReference>
<dbReference type="PRINTS" id="PR00069">
    <property type="entry name" value="ALDKETRDTASE"/>
</dbReference>
<evidence type="ECO:0000256" key="4">
    <source>
        <dbReference type="PIRSR" id="PIRSR000097-3"/>
    </source>
</evidence>
<reference evidence="6" key="1">
    <citation type="submission" date="2023-02" db="EMBL/GenBank/DDBJ databases">
        <title>Genome of toxic invasive species Heracleum sosnowskyi carries increased number of genes despite the absence of recent whole-genome duplications.</title>
        <authorList>
            <person name="Schelkunov M."/>
            <person name="Shtratnikova V."/>
            <person name="Makarenko M."/>
            <person name="Klepikova A."/>
            <person name="Omelchenko D."/>
            <person name="Novikova G."/>
            <person name="Obukhova E."/>
            <person name="Bogdanov V."/>
            <person name="Penin A."/>
            <person name="Logacheva M."/>
        </authorList>
    </citation>
    <scope>NUCLEOTIDE SEQUENCE</scope>
    <source>
        <strain evidence="6">Hsosn_3</strain>
        <tissue evidence="6">Leaf</tissue>
    </source>
</reference>
<dbReference type="Gene3D" id="3.20.20.100">
    <property type="entry name" value="NADP-dependent oxidoreductase domain"/>
    <property type="match status" value="1"/>
</dbReference>
<comment type="caution">
    <text evidence="6">The sequence shown here is derived from an EMBL/GenBank/DDBJ whole genome shotgun (WGS) entry which is preliminary data.</text>
</comment>
<dbReference type="PIRSF" id="PIRSF000097">
    <property type="entry name" value="AKR"/>
    <property type="match status" value="1"/>
</dbReference>
<dbReference type="InterPro" id="IPR023210">
    <property type="entry name" value="NADP_OxRdtase_dom"/>
</dbReference>
<evidence type="ECO:0000313" key="7">
    <source>
        <dbReference type="Proteomes" id="UP001237642"/>
    </source>
</evidence>
<sequence>MAPQSIPSVTLSSVDTKPMPVLGLGTAGYPPAPPEAVIKAVLEAIELGYRMFDTASFYQTEEAVGEAISQAISLGLIKSRDEVFLTSKLWCTDNHGDRILPALRKTLQNMKLEYLDQYLIHWPVSLKPDANTFQLKPEDVVPMDIKSVWTAMEECQTLGLTKSIGVSNFSSKKLADILAFAKIPPAINQVEMNPAWQQGKLKEFCQAKGIKIAAFSPLGAAGAFWGTKGVLESEVLNEIAKSKGKSVAQVALRWAYEQGVVVAMKSFNKDRLKQNKEIFDWELSPEESKKIAEIPQSRANRGEFFVFETGPIKSIEELWDGEL</sequence>
<feature type="domain" description="NADP-dependent oxidoreductase" evidence="5">
    <location>
        <begin position="22"/>
        <end position="294"/>
    </location>
</feature>
<feature type="binding site" evidence="3">
    <location>
        <position position="121"/>
    </location>
    <ligand>
        <name>substrate</name>
    </ligand>
</feature>
<dbReference type="GO" id="GO:0016616">
    <property type="term" value="F:oxidoreductase activity, acting on the CH-OH group of donors, NAD or NADP as acceptor"/>
    <property type="evidence" value="ECO:0007669"/>
    <property type="project" value="InterPro"/>
</dbReference>
<organism evidence="6 7">
    <name type="scientific">Heracleum sosnowskyi</name>
    <dbReference type="NCBI Taxonomy" id="360622"/>
    <lineage>
        <taxon>Eukaryota</taxon>
        <taxon>Viridiplantae</taxon>
        <taxon>Streptophyta</taxon>
        <taxon>Embryophyta</taxon>
        <taxon>Tracheophyta</taxon>
        <taxon>Spermatophyta</taxon>
        <taxon>Magnoliopsida</taxon>
        <taxon>eudicotyledons</taxon>
        <taxon>Gunneridae</taxon>
        <taxon>Pentapetalae</taxon>
        <taxon>asterids</taxon>
        <taxon>campanulids</taxon>
        <taxon>Apiales</taxon>
        <taxon>Apiaceae</taxon>
        <taxon>Apioideae</taxon>
        <taxon>apioid superclade</taxon>
        <taxon>Tordylieae</taxon>
        <taxon>Tordyliinae</taxon>
        <taxon>Heracleum</taxon>
    </lineage>
</organism>
<feature type="site" description="Lowers pKa of active site Tyr" evidence="4">
    <location>
        <position position="88"/>
    </location>
</feature>
<keyword evidence="7" id="KW-1185">Reference proteome</keyword>
<dbReference type="AlphaFoldDB" id="A0AAD8IAC9"/>
<dbReference type="Pfam" id="PF00248">
    <property type="entry name" value="Aldo_ket_red"/>
    <property type="match status" value="1"/>
</dbReference>
<gene>
    <name evidence="6" type="ORF">POM88_028145</name>
</gene>
<protein>
    <submittedName>
        <fullName evidence="6">Non-functional NADPH-dependent codeinone reductase 2-like</fullName>
    </submittedName>
</protein>
<dbReference type="SUPFAM" id="SSF51430">
    <property type="entry name" value="NAD(P)-linked oxidoreductase"/>
    <property type="match status" value="1"/>
</dbReference>
<dbReference type="InterPro" id="IPR044497">
    <property type="entry name" value="AKR4A/B"/>
</dbReference>
<dbReference type="InterPro" id="IPR020471">
    <property type="entry name" value="AKR"/>
</dbReference>
<dbReference type="FunFam" id="3.20.20.100:FF:000014">
    <property type="entry name" value="NAD(P)-linked oxidoreductase superfamily protein"/>
    <property type="match status" value="1"/>
</dbReference>
<evidence type="ECO:0000256" key="1">
    <source>
        <dbReference type="ARBA" id="ARBA00023002"/>
    </source>
</evidence>
<proteinExistence type="predicted"/>
<accession>A0AAD8IAC9</accession>
<dbReference type="InterPro" id="IPR036812">
    <property type="entry name" value="NAD(P)_OxRdtase_dom_sf"/>
</dbReference>
<evidence type="ECO:0000256" key="3">
    <source>
        <dbReference type="PIRSR" id="PIRSR000097-2"/>
    </source>
</evidence>
<keyword evidence="1" id="KW-0560">Oxidoreductase</keyword>
<dbReference type="CDD" id="cd19124">
    <property type="entry name" value="AKR_AKR4A_4B"/>
    <property type="match status" value="1"/>
</dbReference>
<evidence type="ECO:0000313" key="6">
    <source>
        <dbReference type="EMBL" id="KAK1381401.1"/>
    </source>
</evidence>
<dbReference type="Proteomes" id="UP001237642">
    <property type="component" value="Unassembled WGS sequence"/>
</dbReference>
<name>A0AAD8IAC9_9APIA</name>
<evidence type="ECO:0000256" key="2">
    <source>
        <dbReference type="PIRSR" id="PIRSR000097-1"/>
    </source>
</evidence>